<gene>
    <name evidence="2" type="ORF">ASN18_2350</name>
</gene>
<dbReference type="Proteomes" id="UP000060487">
    <property type="component" value="Unassembled WGS sequence"/>
</dbReference>
<sequence>MTTKTIFEIVFFIMILLAITWFMSHGDKARRKRFLGRVELSPDEFYQQYYESSELPKEQVIEILNNIARALAIPAVVLRPTDRFTEELASEPGWEYDDGLGLLEWEVYSLLRKKGSKLQSDIKNIDDYIRCIIALGKVEPKCCTKGLIIAGSSVLRKPNKLFK</sequence>
<keyword evidence="3" id="KW-1185">Reference proteome</keyword>
<protein>
    <submittedName>
        <fullName evidence="2">Uncharacterized protein</fullName>
    </submittedName>
</protein>
<keyword evidence="1" id="KW-0472">Membrane</keyword>
<organism evidence="2 3">
    <name type="scientific">Candidatus Magnetominusculus xianensis</name>
    <dbReference type="NCBI Taxonomy" id="1748249"/>
    <lineage>
        <taxon>Bacteria</taxon>
        <taxon>Pseudomonadati</taxon>
        <taxon>Nitrospirota</taxon>
        <taxon>Nitrospiria</taxon>
        <taxon>Nitrospirales</taxon>
        <taxon>Nitrospiraceae</taxon>
        <taxon>Candidatus Magnetominusculus</taxon>
    </lineage>
</organism>
<keyword evidence="1" id="KW-0812">Transmembrane</keyword>
<comment type="caution">
    <text evidence="2">The sequence shown here is derived from an EMBL/GenBank/DDBJ whole genome shotgun (WGS) entry which is preliminary data.</text>
</comment>
<reference evidence="2 3" key="1">
    <citation type="submission" date="2015-11" db="EMBL/GenBank/DDBJ databases">
        <authorList>
            <person name="Lin W."/>
        </authorList>
    </citation>
    <scope>NUCLEOTIDE SEQUENCE [LARGE SCALE GENOMIC DNA]</scope>
    <source>
        <strain evidence="2 3">HCH-1</strain>
    </source>
</reference>
<keyword evidence="1" id="KW-1133">Transmembrane helix</keyword>
<dbReference type="EMBL" id="LNQR01000082">
    <property type="protein sequence ID" value="KWT82910.1"/>
    <property type="molecule type" value="Genomic_DNA"/>
</dbReference>
<evidence type="ECO:0000313" key="3">
    <source>
        <dbReference type="Proteomes" id="UP000060487"/>
    </source>
</evidence>
<evidence type="ECO:0000256" key="1">
    <source>
        <dbReference type="SAM" id="Phobius"/>
    </source>
</evidence>
<dbReference type="RefSeq" id="WP_085052953.1">
    <property type="nucleotide sequence ID" value="NZ_LNQR01000082.1"/>
</dbReference>
<proteinExistence type="predicted"/>
<evidence type="ECO:0000313" key="2">
    <source>
        <dbReference type="EMBL" id="KWT82910.1"/>
    </source>
</evidence>
<accession>A0ABR5SD82</accession>
<feature type="transmembrane region" description="Helical" evidence="1">
    <location>
        <begin position="6"/>
        <end position="24"/>
    </location>
</feature>
<name>A0ABR5SD82_9BACT</name>